<feature type="region of interest" description="Disordered" evidence="2">
    <location>
        <begin position="152"/>
        <end position="192"/>
    </location>
</feature>
<dbReference type="GeneID" id="9821088"/>
<dbReference type="Proteomes" id="UP000483820">
    <property type="component" value="Chromosome I"/>
</dbReference>
<accession>A0A6A5HND3</accession>
<dbReference type="AlphaFoldDB" id="A0A6A5HND3"/>
<proteinExistence type="predicted"/>
<organism evidence="3 4">
    <name type="scientific">Caenorhabditis remanei</name>
    <name type="common">Caenorhabditis vulgaris</name>
    <dbReference type="NCBI Taxonomy" id="31234"/>
    <lineage>
        <taxon>Eukaryota</taxon>
        <taxon>Metazoa</taxon>
        <taxon>Ecdysozoa</taxon>
        <taxon>Nematoda</taxon>
        <taxon>Chromadorea</taxon>
        <taxon>Rhabditida</taxon>
        <taxon>Rhabditina</taxon>
        <taxon>Rhabditomorpha</taxon>
        <taxon>Rhabditoidea</taxon>
        <taxon>Rhabditidae</taxon>
        <taxon>Peloderinae</taxon>
        <taxon>Caenorhabditis</taxon>
    </lineage>
</organism>
<name>A0A6A5HND3_CAERE</name>
<evidence type="ECO:0000256" key="1">
    <source>
        <dbReference type="SAM" id="Coils"/>
    </source>
</evidence>
<evidence type="ECO:0000313" key="4">
    <source>
        <dbReference type="Proteomes" id="UP000483820"/>
    </source>
</evidence>
<keyword evidence="1" id="KW-0175">Coiled coil</keyword>
<feature type="coiled-coil region" evidence="1">
    <location>
        <begin position="5"/>
        <end position="145"/>
    </location>
</feature>
<protein>
    <submittedName>
        <fullName evidence="3">Uncharacterized protein</fullName>
    </submittedName>
</protein>
<evidence type="ECO:0000256" key="2">
    <source>
        <dbReference type="SAM" id="MobiDB-lite"/>
    </source>
</evidence>
<gene>
    <name evidence="3" type="ORF">GCK72_000524</name>
</gene>
<comment type="caution">
    <text evidence="3">The sequence shown here is derived from an EMBL/GenBank/DDBJ whole genome shotgun (WGS) entry which is preliminary data.</text>
</comment>
<dbReference type="CTD" id="9821088"/>
<dbReference type="KEGG" id="crq:GCK72_000524"/>
<feature type="compositionally biased region" description="Acidic residues" evidence="2">
    <location>
        <begin position="164"/>
        <end position="173"/>
    </location>
</feature>
<dbReference type="EMBL" id="WUAV01000001">
    <property type="protein sequence ID" value="KAF1768711.1"/>
    <property type="molecule type" value="Genomic_DNA"/>
</dbReference>
<evidence type="ECO:0000313" key="3">
    <source>
        <dbReference type="EMBL" id="KAF1768711.1"/>
    </source>
</evidence>
<sequence length="192" mass="22638">MSGAVIDHAEENQRLRRQIESLHLELHAQRELFRSIFGMENADLQLENQNLKGQLQQAFEDKRRFNELVEEMEEEKQKMILDHSEEMKKAQERIKFFKEEVQELQETIDDLDGDMERVMRLEAVWKSEEQDLKESREAVKVLEKNVRGARAWIEQQRRDGAADATDDTSDTDASDSSVSSEDASQRHRRHLR</sequence>
<reference evidence="3 4" key="1">
    <citation type="submission" date="2019-12" db="EMBL/GenBank/DDBJ databases">
        <title>Chromosome-level assembly of the Caenorhabditis remanei genome.</title>
        <authorList>
            <person name="Teterina A.A."/>
            <person name="Willis J.H."/>
            <person name="Phillips P.C."/>
        </authorList>
    </citation>
    <scope>NUCLEOTIDE SEQUENCE [LARGE SCALE GENOMIC DNA]</scope>
    <source>
        <strain evidence="3 4">PX506</strain>
        <tissue evidence="3">Whole organism</tissue>
    </source>
</reference>
<dbReference type="RefSeq" id="XP_003109306.2">
    <property type="nucleotide sequence ID" value="XM_003109258.2"/>
</dbReference>